<dbReference type="Proteomes" id="UP001642540">
    <property type="component" value="Unassembled WGS sequence"/>
</dbReference>
<feature type="transmembrane region" description="Helical" evidence="1">
    <location>
        <begin position="186"/>
        <end position="210"/>
    </location>
</feature>
<gene>
    <name evidence="2" type="ORF">ODALV1_LOCUS12358</name>
</gene>
<feature type="transmembrane region" description="Helical" evidence="1">
    <location>
        <begin position="216"/>
        <end position="241"/>
    </location>
</feature>
<accession>A0ABP1QK62</accession>
<keyword evidence="1" id="KW-0812">Transmembrane</keyword>
<keyword evidence="1" id="KW-1133">Transmembrane helix</keyword>
<dbReference type="EMBL" id="CAXLJM020000038">
    <property type="protein sequence ID" value="CAL8106445.1"/>
    <property type="molecule type" value="Genomic_DNA"/>
</dbReference>
<feature type="transmembrane region" description="Helical" evidence="1">
    <location>
        <begin position="62"/>
        <end position="89"/>
    </location>
</feature>
<keyword evidence="1" id="KW-0472">Membrane</keyword>
<evidence type="ECO:0000256" key="1">
    <source>
        <dbReference type="SAM" id="Phobius"/>
    </source>
</evidence>
<feature type="transmembrane region" description="Helical" evidence="1">
    <location>
        <begin position="6"/>
        <end position="26"/>
    </location>
</feature>
<sequence>MDSFNIIYAFTIATCVPLLTLSLYVYCPTDLQAALNGFLKFSKDIVDLYQPNYDRNKSLRGILIDIFVVVTAGGIGLTQGMIWLTMFFFPRAPVFFTNVLCATPCNSISTAGISFFQIYLTCIIYWNMGFTILALFLYGIVVFSMLIDEFCLNRRKYRAINAFRNLNDLMFNYRCFQILQSCCMQAFGYLMIPIQSTVMNLIVFCNFMLLVHGSELQIMTLATMSLWSILGTTVWTFILYLGGYMHKMSEKTLRSWKVHPWGSKNERKMMSKFRKSCRPVLIQFGNTFVIRKRTCLKFLRGITKGTFRALLALS</sequence>
<evidence type="ECO:0000313" key="3">
    <source>
        <dbReference type="Proteomes" id="UP001642540"/>
    </source>
</evidence>
<name>A0ABP1QK62_9HEXA</name>
<feature type="transmembrane region" description="Helical" evidence="1">
    <location>
        <begin position="123"/>
        <end position="147"/>
    </location>
</feature>
<proteinExistence type="predicted"/>
<evidence type="ECO:0000313" key="2">
    <source>
        <dbReference type="EMBL" id="CAL8106445.1"/>
    </source>
</evidence>
<reference evidence="2 3" key="1">
    <citation type="submission" date="2024-08" db="EMBL/GenBank/DDBJ databases">
        <authorList>
            <person name="Cucini C."/>
            <person name="Frati F."/>
        </authorList>
    </citation>
    <scope>NUCLEOTIDE SEQUENCE [LARGE SCALE GENOMIC DNA]</scope>
</reference>
<protein>
    <submittedName>
        <fullName evidence="2">Uncharacterized protein</fullName>
    </submittedName>
</protein>
<keyword evidence="3" id="KW-1185">Reference proteome</keyword>
<comment type="caution">
    <text evidence="2">The sequence shown here is derived from an EMBL/GenBank/DDBJ whole genome shotgun (WGS) entry which is preliminary data.</text>
</comment>
<organism evidence="2 3">
    <name type="scientific">Orchesella dallaii</name>
    <dbReference type="NCBI Taxonomy" id="48710"/>
    <lineage>
        <taxon>Eukaryota</taxon>
        <taxon>Metazoa</taxon>
        <taxon>Ecdysozoa</taxon>
        <taxon>Arthropoda</taxon>
        <taxon>Hexapoda</taxon>
        <taxon>Collembola</taxon>
        <taxon>Entomobryomorpha</taxon>
        <taxon>Entomobryoidea</taxon>
        <taxon>Orchesellidae</taxon>
        <taxon>Orchesellinae</taxon>
        <taxon>Orchesella</taxon>
    </lineage>
</organism>